<dbReference type="InterPro" id="IPR049979">
    <property type="entry name" value="Cys_resp_CS_actino"/>
</dbReference>
<dbReference type="EMBL" id="JACHND010000001">
    <property type="protein sequence ID" value="MBB4705974.1"/>
    <property type="molecule type" value="Genomic_DNA"/>
</dbReference>
<organism evidence="1 2">
    <name type="scientific">Sphaerisporangium siamense</name>
    <dbReference type="NCBI Taxonomy" id="795645"/>
    <lineage>
        <taxon>Bacteria</taxon>
        <taxon>Bacillati</taxon>
        <taxon>Actinomycetota</taxon>
        <taxon>Actinomycetes</taxon>
        <taxon>Streptosporangiales</taxon>
        <taxon>Streptosporangiaceae</taxon>
        <taxon>Sphaerisporangium</taxon>
    </lineage>
</organism>
<dbReference type="RefSeq" id="WP_373869591.1">
    <property type="nucleotide sequence ID" value="NZ_BOOV01000003.1"/>
</dbReference>
<name>A0A7W7DFM8_9ACTN</name>
<dbReference type="Proteomes" id="UP000542210">
    <property type="component" value="Unassembled WGS sequence"/>
</dbReference>
<dbReference type="AlphaFoldDB" id="A0A7W7DFM8"/>
<reference evidence="1 2" key="1">
    <citation type="submission" date="2020-08" db="EMBL/GenBank/DDBJ databases">
        <title>Sequencing the genomes of 1000 actinobacteria strains.</title>
        <authorList>
            <person name="Klenk H.-P."/>
        </authorList>
    </citation>
    <scope>NUCLEOTIDE SEQUENCE [LARGE SCALE GENOMIC DNA]</scope>
    <source>
        <strain evidence="1 2">DSM 45784</strain>
    </source>
</reference>
<protein>
    <submittedName>
        <fullName evidence="1">Uncharacterized protein</fullName>
    </submittedName>
</protein>
<comment type="caution">
    <text evidence="1">The sequence shown here is derived from an EMBL/GenBank/DDBJ whole genome shotgun (WGS) entry which is preliminary data.</text>
</comment>
<keyword evidence="2" id="KW-1185">Reference proteome</keyword>
<accession>A0A7W7DFM8</accession>
<dbReference type="NCBIfam" id="NF042934">
    <property type="entry name" value="cis_reg_atten"/>
    <property type="match status" value="1"/>
</dbReference>
<proteinExistence type="predicted"/>
<sequence length="39" mass="4404">MKKGPRQLTCRRHVDLVRVSSALCRPRARRGTPSRTVSA</sequence>
<evidence type="ECO:0000313" key="2">
    <source>
        <dbReference type="Proteomes" id="UP000542210"/>
    </source>
</evidence>
<evidence type="ECO:0000313" key="1">
    <source>
        <dbReference type="EMBL" id="MBB4705974.1"/>
    </source>
</evidence>
<gene>
    <name evidence="1" type="ORF">BJ982_007518</name>
</gene>